<feature type="domain" description="C2H2-type" evidence="8">
    <location>
        <begin position="234"/>
        <end position="261"/>
    </location>
</feature>
<feature type="domain" description="C2H2-type" evidence="8">
    <location>
        <begin position="37"/>
        <end position="64"/>
    </location>
</feature>
<organism evidence="9 10">
    <name type="scientific">Saccoglossus kowalevskii</name>
    <name type="common">Acorn worm</name>
    <dbReference type="NCBI Taxonomy" id="10224"/>
    <lineage>
        <taxon>Eukaryota</taxon>
        <taxon>Metazoa</taxon>
        <taxon>Hemichordata</taxon>
        <taxon>Enteropneusta</taxon>
        <taxon>Harrimaniidae</taxon>
        <taxon>Saccoglossus</taxon>
    </lineage>
</organism>
<dbReference type="PROSITE" id="PS00028">
    <property type="entry name" value="ZINC_FINGER_C2H2_1"/>
    <property type="match status" value="9"/>
</dbReference>
<keyword evidence="4 7" id="KW-0863">Zinc-finger</keyword>
<feature type="domain" description="C2H2-type" evidence="8">
    <location>
        <begin position="94"/>
        <end position="121"/>
    </location>
</feature>
<accession>A0ABM0GIJ0</accession>
<comment type="subcellular location">
    <subcellularLocation>
        <location evidence="1">Nucleus</location>
    </subcellularLocation>
</comment>
<feature type="domain" description="C2H2-type" evidence="8">
    <location>
        <begin position="65"/>
        <end position="92"/>
    </location>
</feature>
<evidence type="ECO:0000313" key="9">
    <source>
        <dbReference type="Proteomes" id="UP000694865"/>
    </source>
</evidence>
<feature type="domain" description="C2H2-type" evidence="8">
    <location>
        <begin position="206"/>
        <end position="233"/>
    </location>
</feature>
<evidence type="ECO:0000256" key="2">
    <source>
        <dbReference type="ARBA" id="ARBA00022723"/>
    </source>
</evidence>
<dbReference type="Proteomes" id="UP000694865">
    <property type="component" value="Unplaced"/>
</dbReference>
<dbReference type="RefSeq" id="XP_002730585.1">
    <property type="nucleotide sequence ID" value="XM_002730539.2"/>
</dbReference>
<feature type="domain" description="C2H2-type" evidence="8">
    <location>
        <begin position="178"/>
        <end position="205"/>
    </location>
</feature>
<keyword evidence="9" id="KW-1185">Reference proteome</keyword>
<dbReference type="PANTHER" id="PTHR24381">
    <property type="entry name" value="ZINC FINGER PROTEIN"/>
    <property type="match status" value="1"/>
</dbReference>
<proteinExistence type="predicted"/>
<feature type="domain" description="C2H2-type" evidence="8">
    <location>
        <begin position="262"/>
        <end position="285"/>
    </location>
</feature>
<dbReference type="PANTHER" id="PTHR24381:SF393">
    <property type="entry name" value="CHROMATIN-LINKED ADAPTOR FOR MSL PROTEINS, ISOFORM B"/>
    <property type="match status" value="1"/>
</dbReference>
<gene>
    <name evidence="10" type="primary">LOC100376090</name>
</gene>
<dbReference type="InterPro" id="IPR013087">
    <property type="entry name" value="Znf_C2H2_type"/>
</dbReference>
<evidence type="ECO:0000256" key="1">
    <source>
        <dbReference type="ARBA" id="ARBA00004123"/>
    </source>
</evidence>
<dbReference type="Gene3D" id="3.30.160.60">
    <property type="entry name" value="Classic Zinc Finger"/>
    <property type="match status" value="9"/>
</dbReference>
<name>A0ABM0GIJ0_SACKO</name>
<evidence type="ECO:0000256" key="6">
    <source>
        <dbReference type="ARBA" id="ARBA00023242"/>
    </source>
</evidence>
<keyword evidence="5" id="KW-0862">Zinc</keyword>
<evidence type="ECO:0000256" key="7">
    <source>
        <dbReference type="PROSITE-ProRule" id="PRU00042"/>
    </source>
</evidence>
<keyword evidence="6" id="KW-0539">Nucleus</keyword>
<evidence type="ECO:0000256" key="3">
    <source>
        <dbReference type="ARBA" id="ARBA00022737"/>
    </source>
</evidence>
<dbReference type="SUPFAM" id="SSF57667">
    <property type="entry name" value="beta-beta-alpha zinc fingers"/>
    <property type="match status" value="5"/>
</dbReference>
<dbReference type="InterPro" id="IPR036236">
    <property type="entry name" value="Znf_C2H2_sf"/>
</dbReference>
<reference evidence="10" key="1">
    <citation type="submission" date="2025-08" db="UniProtKB">
        <authorList>
            <consortium name="RefSeq"/>
        </authorList>
    </citation>
    <scope>IDENTIFICATION</scope>
    <source>
        <tissue evidence="10">Testes</tissue>
    </source>
</reference>
<evidence type="ECO:0000256" key="4">
    <source>
        <dbReference type="ARBA" id="ARBA00022771"/>
    </source>
</evidence>
<feature type="domain" description="C2H2-type" evidence="8">
    <location>
        <begin position="122"/>
        <end position="149"/>
    </location>
</feature>
<dbReference type="SMART" id="SM00355">
    <property type="entry name" value="ZnF_C2H2"/>
    <property type="match status" value="10"/>
</dbReference>
<sequence>MDMIILTYPSEQFEKSLESSGPSNQQIQQTHSNGKPYQCEFCEKGFSHIYSLKRHRRMHTNMEQYHCKQCEKSFPRLDNFKRHMLTHTIHEKPYHCERCNKRFTQSCNLKQHMRTHTNKKLYLCKLCEKRFSQLSTYEHHKATHWYEKPYQCQHCGKSFGRSSCVKRHIKTHTNERPYHCEQCEKSFANSGYLKKHMITHTNEKLYHCQQCEKSFARSGTLKSHMRTHTNERAYHCEQCGKSFYESSNLKQHMVTHTNKKPYQCEQCEKSFSRSGTLKNHIQRKHICTNKMLYCNLCDISFHFSHNHECHMQTYAIEMLEDINRFKTHSSSKKVIKMHPAKKHKLQNFTYINAKGKNVIETPNSANRLHCDQCESIYSQLSNQKHSLIIHRGEECTYTWETINDRKQLTVTLNRQYKCSSKKEQKTQSTVHAGFIVERRRDEMEGFRLYSSTHYNTYQEIVL</sequence>
<dbReference type="PROSITE" id="PS50157">
    <property type="entry name" value="ZINC_FINGER_C2H2_2"/>
    <property type="match status" value="9"/>
</dbReference>
<dbReference type="GeneID" id="100376090"/>
<evidence type="ECO:0000259" key="8">
    <source>
        <dbReference type="PROSITE" id="PS50157"/>
    </source>
</evidence>
<evidence type="ECO:0000256" key="5">
    <source>
        <dbReference type="ARBA" id="ARBA00022833"/>
    </source>
</evidence>
<protein>
    <submittedName>
        <fullName evidence="10">Zinc finger protein 184-like</fullName>
    </submittedName>
</protein>
<keyword evidence="3" id="KW-0677">Repeat</keyword>
<keyword evidence="2" id="KW-0479">Metal-binding</keyword>
<dbReference type="Pfam" id="PF00096">
    <property type="entry name" value="zf-C2H2"/>
    <property type="match status" value="8"/>
</dbReference>
<feature type="domain" description="C2H2-type" evidence="8">
    <location>
        <begin position="150"/>
        <end position="177"/>
    </location>
</feature>
<evidence type="ECO:0000313" key="10">
    <source>
        <dbReference type="RefSeq" id="XP_002730585.1"/>
    </source>
</evidence>